<dbReference type="AlphaFoldDB" id="A0A9Q3HGE4"/>
<name>A0A9Q3HGE4_9BASI</name>
<dbReference type="EMBL" id="AVOT02016437">
    <property type="protein sequence ID" value="MBW0501639.1"/>
    <property type="molecule type" value="Genomic_DNA"/>
</dbReference>
<evidence type="ECO:0000313" key="2">
    <source>
        <dbReference type="EMBL" id="MBW0501639.1"/>
    </source>
</evidence>
<reference evidence="2" key="1">
    <citation type="submission" date="2021-03" db="EMBL/GenBank/DDBJ databases">
        <title>Draft genome sequence of rust myrtle Austropuccinia psidii MF-1, a brazilian biotype.</title>
        <authorList>
            <person name="Quecine M.C."/>
            <person name="Pachon D.M.R."/>
            <person name="Bonatelli M.L."/>
            <person name="Correr F.H."/>
            <person name="Franceschini L.M."/>
            <person name="Leite T.F."/>
            <person name="Margarido G.R.A."/>
            <person name="Almeida C.A."/>
            <person name="Ferrarezi J.A."/>
            <person name="Labate C.A."/>
        </authorList>
    </citation>
    <scope>NUCLEOTIDE SEQUENCE</scope>
    <source>
        <strain evidence="2">MF-1</strain>
    </source>
</reference>
<organism evidence="2 3">
    <name type="scientific">Austropuccinia psidii MF-1</name>
    <dbReference type="NCBI Taxonomy" id="1389203"/>
    <lineage>
        <taxon>Eukaryota</taxon>
        <taxon>Fungi</taxon>
        <taxon>Dikarya</taxon>
        <taxon>Basidiomycota</taxon>
        <taxon>Pucciniomycotina</taxon>
        <taxon>Pucciniomycetes</taxon>
        <taxon>Pucciniales</taxon>
        <taxon>Sphaerophragmiaceae</taxon>
        <taxon>Austropuccinia</taxon>
    </lineage>
</organism>
<evidence type="ECO:0000256" key="1">
    <source>
        <dbReference type="SAM" id="MobiDB-lite"/>
    </source>
</evidence>
<evidence type="ECO:0000313" key="3">
    <source>
        <dbReference type="Proteomes" id="UP000765509"/>
    </source>
</evidence>
<gene>
    <name evidence="2" type="ORF">O181_041354</name>
</gene>
<feature type="compositionally biased region" description="Pro residues" evidence="1">
    <location>
        <begin position="231"/>
        <end position="247"/>
    </location>
</feature>
<comment type="caution">
    <text evidence="2">The sequence shown here is derived from an EMBL/GenBank/DDBJ whole genome shotgun (WGS) entry which is preliminary data.</text>
</comment>
<protein>
    <submittedName>
        <fullName evidence="2">Uncharacterized protein</fullName>
    </submittedName>
</protein>
<proteinExistence type="predicted"/>
<accession>A0A9Q3HGE4</accession>
<sequence length="284" mass="31054">MTLEMSSKMTEITESSYSLPPHSVLCGSGAVRKLGPPWSMASSGYFDAHQMYDGYNEVEILDPPFSEIIVEQEGWAFWERFPVPEAPTSDGTSGYASLTGSRKREVARWTNVGGPIPTGGRPIYSSSQVPISRINNQGVVKIKRKIADSPTNPNAEGSDELDGEEVEFIHPLVGHSSSSSPTQPPYKEFYSSFIPSTPRNFQPVLYSLPSFIPPPSPEPSTYRPVLASPMKPSPIPQPRPSPIPPVATPAEEENLGLLCHSLLLKYLEIGSIGQSGLTERIQLW</sequence>
<keyword evidence="3" id="KW-1185">Reference proteome</keyword>
<feature type="region of interest" description="Disordered" evidence="1">
    <location>
        <begin position="229"/>
        <end position="248"/>
    </location>
</feature>
<dbReference type="Proteomes" id="UP000765509">
    <property type="component" value="Unassembled WGS sequence"/>
</dbReference>